<feature type="domain" description="HRDC" evidence="6">
    <location>
        <begin position="208"/>
        <end position="289"/>
    </location>
</feature>
<dbReference type="PROSITE" id="PS50967">
    <property type="entry name" value="HRDC"/>
    <property type="match status" value="1"/>
</dbReference>
<dbReference type="InterPro" id="IPR051086">
    <property type="entry name" value="RNase_D-like"/>
</dbReference>
<dbReference type="NCBIfam" id="TIGR01388">
    <property type="entry name" value="rnd"/>
    <property type="match status" value="1"/>
</dbReference>
<dbReference type="SUPFAM" id="SSF53098">
    <property type="entry name" value="Ribonuclease H-like"/>
    <property type="match status" value="1"/>
</dbReference>
<reference evidence="7" key="1">
    <citation type="submission" date="2018-06" db="EMBL/GenBank/DDBJ databases">
        <authorList>
            <person name="Zhirakovskaya E."/>
        </authorList>
    </citation>
    <scope>NUCLEOTIDE SEQUENCE</scope>
</reference>
<dbReference type="AlphaFoldDB" id="A0A3B0S2W0"/>
<dbReference type="InterPro" id="IPR006292">
    <property type="entry name" value="RNase_D"/>
</dbReference>
<keyword evidence="5" id="KW-0269">Exonuclease</keyword>
<dbReference type="InterPro" id="IPR010997">
    <property type="entry name" value="HRDC-like_sf"/>
</dbReference>
<dbReference type="EC" id="3.1.26.3" evidence="7"/>
<dbReference type="GO" id="GO:0008033">
    <property type="term" value="P:tRNA processing"/>
    <property type="evidence" value="ECO:0007669"/>
    <property type="project" value="UniProtKB-KW"/>
</dbReference>
<dbReference type="CDD" id="cd06142">
    <property type="entry name" value="RNaseD_exo"/>
    <property type="match status" value="1"/>
</dbReference>
<protein>
    <submittedName>
        <fullName evidence="7">Ribonuclease D</fullName>
        <ecNumber evidence="7">3.1.26.3</ecNumber>
    </submittedName>
</protein>
<dbReference type="Pfam" id="PF00570">
    <property type="entry name" value="HRDC"/>
    <property type="match status" value="1"/>
</dbReference>
<sequence length="381" mass="43044">MQILTKTTDLAKACELARQADFVAVDTEFMRERTFWSKLCLIQMATDEVEAIIDPLADGLDMTPFLDLLRDSSVVKVFHAARQDMEIFYTLLGEVPAPIFDSQVAAMAAGLGDSIGYDKLVKATLGINVDKGSRFTDWSRRPLSSKQLTYAIGDVTHLRDLYPILVERLRKQDRLHWLDEEMALLANPEIYTFEPELAWKRMKIRKYTPKWLAVMRLAAEWREREAQRLDRPRGRILKDDAIYEIAMQAPTSREELGRLRAVPNGFERSNPAQGLLAAVQKALENPEQYAPDIAPPQRHPAGMGPVVEMLKVLLRIRAEEIGVAPRLIANTADIERLAASDEADIPALRGWRKEEFGQDALAMKAGNVGLRLKNGKIVLER</sequence>
<dbReference type="GO" id="GO:0008408">
    <property type="term" value="F:3'-5' exonuclease activity"/>
    <property type="evidence" value="ECO:0007669"/>
    <property type="project" value="InterPro"/>
</dbReference>
<dbReference type="HAMAP" id="MF_01899">
    <property type="entry name" value="RNase_D"/>
    <property type="match status" value="1"/>
</dbReference>
<evidence type="ECO:0000256" key="4">
    <source>
        <dbReference type="ARBA" id="ARBA00022801"/>
    </source>
</evidence>
<dbReference type="InterPro" id="IPR036397">
    <property type="entry name" value="RNaseH_sf"/>
</dbReference>
<dbReference type="GO" id="GO:0000166">
    <property type="term" value="F:nucleotide binding"/>
    <property type="evidence" value="ECO:0007669"/>
    <property type="project" value="InterPro"/>
</dbReference>
<gene>
    <name evidence="7" type="ORF">MNBD_ALPHA06-691</name>
</gene>
<keyword evidence="3" id="KW-0540">Nuclease</keyword>
<evidence type="ECO:0000256" key="5">
    <source>
        <dbReference type="ARBA" id="ARBA00022839"/>
    </source>
</evidence>
<dbReference type="GO" id="GO:0003676">
    <property type="term" value="F:nucleic acid binding"/>
    <property type="evidence" value="ECO:0007669"/>
    <property type="project" value="InterPro"/>
</dbReference>
<dbReference type="InterPro" id="IPR044876">
    <property type="entry name" value="HRDC_dom_sf"/>
</dbReference>
<name>A0A3B0S2W0_9ZZZZ</name>
<dbReference type="InterPro" id="IPR002121">
    <property type="entry name" value="HRDC_dom"/>
</dbReference>
<dbReference type="EMBL" id="UOEE01000095">
    <property type="protein sequence ID" value="VAV89795.1"/>
    <property type="molecule type" value="Genomic_DNA"/>
</dbReference>
<evidence type="ECO:0000256" key="3">
    <source>
        <dbReference type="ARBA" id="ARBA00022722"/>
    </source>
</evidence>
<evidence type="ECO:0000259" key="6">
    <source>
        <dbReference type="PROSITE" id="PS50967"/>
    </source>
</evidence>
<dbReference type="Gene3D" id="3.30.420.10">
    <property type="entry name" value="Ribonuclease H-like superfamily/Ribonuclease H"/>
    <property type="match status" value="1"/>
</dbReference>
<dbReference type="SMART" id="SM00474">
    <property type="entry name" value="35EXOc"/>
    <property type="match status" value="1"/>
</dbReference>
<keyword evidence="4 7" id="KW-0378">Hydrolase</keyword>
<proteinExistence type="inferred from homology"/>
<evidence type="ECO:0000256" key="1">
    <source>
        <dbReference type="ARBA" id="ARBA00022490"/>
    </source>
</evidence>
<evidence type="ECO:0000256" key="2">
    <source>
        <dbReference type="ARBA" id="ARBA00022694"/>
    </source>
</evidence>
<dbReference type="SUPFAM" id="SSF47819">
    <property type="entry name" value="HRDC-like"/>
    <property type="match status" value="2"/>
</dbReference>
<dbReference type="GO" id="GO:0033890">
    <property type="term" value="F:ribonuclease D activity"/>
    <property type="evidence" value="ECO:0007669"/>
    <property type="project" value="InterPro"/>
</dbReference>
<dbReference type="PANTHER" id="PTHR47649:SF1">
    <property type="entry name" value="RIBONUCLEASE D"/>
    <property type="match status" value="1"/>
</dbReference>
<dbReference type="InterPro" id="IPR012337">
    <property type="entry name" value="RNaseH-like_sf"/>
</dbReference>
<organism evidence="7">
    <name type="scientific">hydrothermal vent metagenome</name>
    <dbReference type="NCBI Taxonomy" id="652676"/>
    <lineage>
        <taxon>unclassified sequences</taxon>
        <taxon>metagenomes</taxon>
        <taxon>ecological metagenomes</taxon>
    </lineage>
</organism>
<dbReference type="InterPro" id="IPR002562">
    <property type="entry name" value="3'-5'_exonuclease_dom"/>
</dbReference>
<dbReference type="GO" id="GO:0004525">
    <property type="term" value="F:ribonuclease III activity"/>
    <property type="evidence" value="ECO:0007669"/>
    <property type="project" value="UniProtKB-EC"/>
</dbReference>
<accession>A0A3B0S2W0</accession>
<keyword evidence="1" id="KW-0963">Cytoplasm</keyword>
<keyword evidence="2" id="KW-0819">tRNA processing</keyword>
<evidence type="ECO:0000313" key="7">
    <source>
        <dbReference type="EMBL" id="VAV89795.1"/>
    </source>
</evidence>
<dbReference type="Pfam" id="PF01612">
    <property type="entry name" value="DNA_pol_A_exo1"/>
    <property type="match status" value="1"/>
</dbReference>
<dbReference type="Gene3D" id="1.10.150.80">
    <property type="entry name" value="HRDC domain"/>
    <property type="match status" value="1"/>
</dbReference>
<dbReference type="PANTHER" id="PTHR47649">
    <property type="entry name" value="RIBONUCLEASE D"/>
    <property type="match status" value="1"/>
</dbReference>